<dbReference type="GO" id="GO:0008270">
    <property type="term" value="F:zinc ion binding"/>
    <property type="evidence" value="ECO:0007669"/>
    <property type="project" value="UniProtKB-KW"/>
</dbReference>
<dbReference type="SUPFAM" id="SSF46565">
    <property type="entry name" value="Chaperone J-domain"/>
    <property type="match status" value="1"/>
</dbReference>
<dbReference type="CDD" id="cd06257">
    <property type="entry name" value="DnaJ"/>
    <property type="match status" value="1"/>
</dbReference>
<keyword evidence="3" id="KW-0802">TPR repeat</keyword>
<organism evidence="7 8">
    <name type="scientific">Dentipellis fragilis</name>
    <dbReference type="NCBI Taxonomy" id="205917"/>
    <lineage>
        <taxon>Eukaryota</taxon>
        <taxon>Fungi</taxon>
        <taxon>Dikarya</taxon>
        <taxon>Basidiomycota</taxon>
        <taxon>Agaricomycotina</taxon>
        <taxon>Agaricomycetes</taxon>
        <taxon>Russulales</taxon>
        <taxon>Hericiaceae</taxon>
        <taxon>Dentipellis</taxon>
    </lineage>
</organism>
<evidence type="ECO:0000256" key="1">
    <source>
        <dbReference type="ARBA" id="ARBA00022664"/>
    </source>
</evidence>
<name>A0A4Y9YW13_9AGAM</name>
<feature type="repeat" description="TPR" evidence="3">
    <location>
        <begin position="152"/>
        <end position="185"/>
    </location>
</feature>
<keyword evidence="2" id="KW-0863">Zinc-finger</keyword>
<accession>A0A4Y9YW13</accession>
<dbReference type="InterPro" id="IPR018253">
    <property type="entry name" value="DnaJ_domain_CS"/>
</dbReference>
<dbReference type="InterPro" id="IPR001623">
    <property type="entry name" value="DnaJ_domain"/>
</dbReference>
<dbReference type="PROSITE" id="PS50076">
    <property type="entry name" value="DNAJ_2"/>
    <property type="match status" value="1"/>
</dbReference>
<feature type="region of interest" description="Disordered" evidence="4">
    <location>
        <begin position="109"/>
        <end position="153"/>
    </location>
</feature>
<dbReference type="PANTHER" id="PTHR44200">
    <property type="entry name" value="DNAJ HOMOLOG SUBFAMILY C MEMBER 7"/>
    <property type="match status" value="1"/>
</dbReference>
<dbReference type="PRINTS" id="PR00625">
    <property type="entry name" value="JDOMAIN"/>
</dbReference>
<evidence type="ECO:0000256" key="4">
    <source>
        <dbReference type="SAM" id="MobiDB-lite"/>
    </source>
</evidence>
<evidence type="ECO:0000259" key="6">
    <source>
        <dbReference type="PROSITE" id="PS50158"/>
    </source>
</evidence>
<feature type="domain" description="J" evidence="5">
    <location>
        <begin position="538"/>
        <end position="605"/>
    </location>
</feature>
<dbReference type="Pfam" id="PF00226">
    <property type="entry name" value="DnaJ"/>
    <property type="match status" value="1"/>
</dbReference>
<dbReference type="SMART" id="SM00271">
    <property type="entry name" value="DnaJ"/>
    <property type="match status" value="1"/>
</dbReference>
<dbReference type="AlphaFoldDB" id="A0A4Y9YW13"/>
<evidence type="ECO:0000256" key="2">
    <source>
        <dbReference type="PROSITE-ProRule" id="PRU00047"/>
    </source>
</evidence>
<dbReference type="InterPro" id="IPR036869">
    <property type="entry name" value="J_dom_sf"/>
</dbReference>
<dbReference type="PROSITE" id="PS00636">
    <property type="entry name" value="DNAJ_1"/>
    <property type="match status" value="1"/>
</dbReference>
<dbReference type="OrthoDB" id="629492at2759"/>
<dbReference type="PANTHER" id="PTHR44200:SF1">
    <property type="entry name" value="DNAJ HOMOLOG SUBFAMILY C MEMBER 7"/>
    <property type="match status" value="1"/>
</dbReference>
<gene>
    <name evidence="7" type="ORF">EVG20_g4312</name>
</gene>
<sequence length="606" mass="67796">MALPRRRFLVLLYEHAILELGTESVIAYRCDGEARRFGVLLQMWQSRSYKRFLHIGGALFQCGETGHGPPTCPLAQCFGCKRYGHWVAQCPERRRVDPNLNCWKCRGSGHDASSCDSQRSSSDSNSLGDTSRTASGSGSSSSNSSQNDTADHRQLKVQGDTAYISGDFETAILYYTQAIGLSPKDPILYANRAAAYMGMKNFRSALADCQTALQEQAPTAKLLNRLGVCYYAIADVTQALAAFRRALIRDPEYAAAKRYREKTLALQKNIADFESAHSGGRWRNAQDACAMCTRALREEGGEIPHDWRCWEVEVQIALGNWDAASTTVEFVLPVAFPNGVFIVSTSNAIQDHIKSSTLAMLRGLVLFLSGKPTLAAQQLVASLKLDPDNQRARKHLERVRSVEVLKEQGKAHFLDGQFRKALQVYEQILEVIGQKKEEGGGGHMRATILSNGATAYLKLYRLSEALLYVNISLLLNPKSFKALRTRAKIHRHNKNYDDAVRDLNQALREATTPEERHAVQQELQDVESLKRRGGDVKGYYRILGLSQGCSETDIRQAYMRESLQHHPDRPADSFQGGNEEHFKLVVEAYEVLSDPGKRKLYDKRTE</sequence>
<dbReference type="Pfam" id="PF13414">
    <property type="entry name" value="TPR_11"/>
    <property type="match status" value="1"/>
</dbReference>
<dbReference type="InterPro" id="IPR001878">
    <property type="entry name" value="Znf_CCHC"/>
</dbReference>
<dbReference type="Pfam" id="PF13174">
    <property type="entry name" value="TPR_6"/>
    <property type="match status" value="1"/>
</dbReference>
<dbReference type="GO" id="GO:0003676">
    <property type="term" value="F:nucleic acid binding"/>
    <property type="evidence" value="ECO:0007669"/>
    <property type="project" value="InterPro"/>
</dbReference>
<evidence type="ECO:0000256" key="3">
    <source>
        <dbReference type="PROSITE-ProRule" id="PRU00339"/>
    </source>
</evidence>
<dbReference type="SUPFAM" id="SSF48452">
    <property type="entry name" value="TPR-like"/>
    <property type="match status" value="2"/>
</dbReference>
<dbReference type="SUPFAM" id="SSF57756">
    <property type="entry name" value="Retrovirus zinc finger-like domains"/>
    <property type="match status" value="1"/>
</dbReference>
<dbReference type="Gene3D" id="1.25.40.10">
    <property type="entry name" value="Tetratricopeptide repeat domain"/>
    <property type="match status" value="1"/>
</dbReference>
<dbReference type="SMART" id="SM00343">
    <property type="entry name" value="ZnF_C2HC"/>
    <property type="match status" value="3"/>
</dbReference>
<feature type="compositionally biased region" description="Low complexity" evidence="4">
    <location>
        <begin position="111"/>
        <end position="145"/>
    </location>
</feature>
<feature type="repeat" description="TPR" evidence="3">
    <location>
        <begin position="220"/>
        <end position="253"/>
    </location>
</feature>
<reference evidence="7 8" key="1">
    <citation type="submission" date="2019-02" db="EMBL/GenBank/DDBJ databases">
        <title>Genome sequencing of the rare red list fungi Dentipellis fragilis.</title>
        <authorList>
            <person name="Buettner E."/>
            <person name="Kellner H."/>
        </authorList>
    </citation>
    <scope>NUCLEOTIDE SEQUENCE [LARGE SCALE GENOMIC DNA]</scope>
    <source>
        <strain evidence="7 8">DSM 105465</strain>
    </source>
</reference>
<evidence type="ECO:0008006" key="9">
    <source>
        <dbReference type="Google" id="ProtNLM"/>
    </source>
</evidence>
<dbReference type="STRING" id="205917.A0A4Y9YW13"/>
<keyword evidence="8" id="KW-1185">Reference proteome</keyword>
<dbReference type="InterPro" id="IPR019734">
    <property type="entry name" value="TPR_rpt"/>
</dbReference>
<feature type="domain" description="CCHC-type" evidence="6">
    <location>
        <begin position="77"/>
        <end position="92"/>
    </location>
</feature>
<dbReference type="PROSITE" id="PS50158">
    <property type="entry name" value="ZF_CCHC"/>
    <property type="match status" value="1"/>
</dbReference>
<evidence type="ECO:0000313" key="8">
    <source>
        <dbReference type="Proteomes" id="UP000298327"/>
    </source>
</evidence>
<dbReference type="InterPro" id="IPR036875">
    <property type="entry name" value="Znf_CCHC_sf"/>
</dbReference>
<proteinExistence type="predicted"/>
<dbReference type="InterPro" id="IPR052758">
    <property type="entry name" value="SRC_co-chaperone"/>
</dbReference>
<dbReference type="Pfam" id="PF13432">
    <property type="entry name" value="TPR_16"/>
    <property type="match status" value="1"/>
</dbReference>
<dbReference type="Proteomes" id="UP000298327">
    <property type="component" value="Unassembled WGS sequence"/>
</dbReference>
<comment type="caution">
    <text evidence="7">The sequence shown here is derived from an EMBL/GenBank/DDBJ whole genome shotgun (WGS) entry which is preliminary data.</text>
</comment>
<keyword evidence="1" id="KW-0507">mRNA processing</keyword>
<protein>
    <recommendedName>
        <fullName evidence="9">J domain-containing protein</fullName>
    </recommendedName>
</protein>
<evidence type="ECO:0000259" key="5">
    <source>
        <dbReference type="PROSITE" id="PS50076"/>
    </source>
</evidence>
<keyword evidence="2" id="KW-0862">Zinc</keyword>
<dbReference type="Gene3D" id="1.10.287.110">
    <property type="entry name" value="DnaJ domain"/>
    <property type="match status" value="1"/>
</dbReference>
<dbReference type="GO" id="GO:0006397">
    <property type="term" value="P:mRNA processing"/>
    <property type="evidence" value="ECO:0007669"/>
    <property type="project" value="UniProtKB-KW"/>
</dbReference>
<evidence type="ECO:0000313" key="7">
    <source>
        <dbReference type="EMBL" id="TFY66776.1"/>
    </source>
</evidence>
<keyword evidence="2" id="KW-0479">Metal-binding</keyword>
<dbReference type="SMART" id="SM00028">
    <property type="entry name" value="TPR"/>
    <property type="match status" value="7"/>
</dbReference>
<dbReference type="InterPro" id="IPR011990">
    <property type="entry name" value="TPR-like_helical_dom_sf"/>
</dbReference>
<dbReference type="EMBL" id="SEOQ01000219">
    <property type="protein sequence ID" value="TFY66776.1"/>
    <property type="molecule type" value="Genomic_DNA"/>
</dbReference>
<dbReference type="Gene3D" id="4.10.60.10">
    <property type="entry name" value="Zinc finger, CCHC-type"/>
    <property type="match status" value="1"/>
</dbReference>
<dbReference type="PROSITE" id="PS50005">
    <property type="entry name" value="TPR"/>
    <property type="match status" value="2"/>
</dbReference>